<dbReference type="InterPro" id="IPR046347">
    <property type="entry name" value="bZIP_sf"/>
</dbReference>
<feature type="compositionally biased region" description="Acidic residues" evidence="2">
    <location>
        <begin position="105"/>
        <end position="123"/>
    </location>
</feature>
<reference evidence="4 5" key="1">
    <citation type="journal article" date="2019" name="Sci. Rep.">
        <title>Comparative genomics of chytrid fungi reveal insights into the obligate biotrophic and pathogenic lifestyle of Synchytrium endobioticum.</title>
        <authorList>
            <person name="van de Vossenberg B.T.L.H."/>
            <person name="Warris S."/>
            <person name="Nguyen H.D.T."/>
            <person name="van Gent-Pelzer M.P.E."/>
            <person name="Joly D.L."/>
            <person name="van de Geest H.C."/>
            <person name="Bonants P.J.M."/>
            <person name="Smith D.S."/>
            <person name="Levesque C.A."/>
            <person name="van der Lee T.A.J."/>
        </authorList>
    </citation>
    <scope>NUCLEOTIDE SEQUENCE [LARGE SCALE GENOMIC DNA]</scope>
    <source>
        <strain evidence="4 5">MB42</strain>
    </source>
</reference>
<feature type="compositionally biased region" description="Basic and acidic residues" evidence="2">
    <location>
        <begin position="172"/>
        <end position="185"/>
    </location>
</feature>
<feature type="region of interest" description="Disordered" evidence="2">
    <location>
        <begin position="148"/>
        <end position="185"/>
    </location>
</feature>
<evidence type="ECO:0000256" key="1">
    <source>
        <dbReference type="SAM" id="Coils"/>
    </source>
</evidence>
<name>A0A507DB84_9FUNG</name>
<feature type="region of interest" description="Disordered" evidence="2">
    <location>
        <begin position="89"/>
        <end position="134"/>
    </location>
</feature>
<dbReference type="EMBL" id="QEAN01000093">
    <property type="protein sequence ID" value="TPX48824.1"/>
    <property type="molecule type" value="Genomic_DNA"/>
</dbReference>
<sequence>MYVDRSIEEMIAEPDLHCHNSSPSLPPDSIMDEESLSDKHQNRHDNRYSFLPTPPSHETAPSDATVDAQHHHGLGLLAHAAFSSLKDGVYDSSPASRCKSATSNNEDDENDGGDEDESSEETTTDGGGGVSSNNCNWQVIQQWTEFTDDGQQSGQQGRKGKRKRDSSWSGHESIDMVEKRRRNTEAARRSRLKKVQRLEMLETRVRELEELTRALIAERSLLLAREQEALDKLRQFETDLSIIPAINPDHHHHHPPAQTSMPRVAQFS</sequence>
<keyword evidence="1" id="KW-0175">Coiled coil</keyword>
<dbReference type="Pfam" id="PF07716">
    <property type="entry name" value="bZIP_2"/>
    <property type="match status" value="1"/>
</dbReference>
<dbReference type="PROSITE" id="PS50217">
    <property type="entry name" value="BZIP"/>
    <property type="match status" value="1"/>
</dbReference>
<dbReference type="PROSITE" id="PS00036">
    <property type="entry name" value="BZIP_BASIC"/>
    <property type="match status" value="1"/>
</dbReference>
<evidence type="ECO:0000313" key="5">
    <source>
        <dbReference type="Proteomes" id="UP000317494"/>
    </source>
</evidence>
<dbReference type="SUPFAM" id="SSF57959">
    <property type="entry name" value="Leucine zipper domain"/>
    <property type="match status" value="1"/>
</dbReference>
<evidence type="ECO:0000259" key="3">
    <source>
        <dbReference type="PROSITE" id="PS50217"/>
    </source>
</evidence>
<keyword evidence="5" id="KW-1185">Reference proteome</keyword>
<dbReference type="Proteomes" id="UP000317494">
    <property type="component" value="Unassembled WGS sequence"/>
</dbReference>
<dbReference type="Gene3D" id="3.30.160.60">
    <property type="entry name" value="Classic Zinc Finger"/>
    <property type="match status" value="1"/>
</dbReference>
<feature type="region of interest" description="Disordered" evidence="2">
    <location>
        <begin position="13"/>
        <end position="67"/>
    </location>
</feature>
<accession>A0A507DB84</accession>
<dbReference type="GO" id="GO:0003700">
    <property type="term" value="F:DNA-binding transcription factor activity"/>
    <property type="evidence" value="ECO:0007669"/>
    <property type="project" value="InterPro"/>
</dbReference>
<feature type="coiled-coil region" evidence="1">
    <location>
        <begin position="191"/>
        <end position="218"/>
    </location>
</feature>
<dbReference type="CDD" id="cd12193">
    <property type="entry name" value="bZIP_GCN4"/>
    <property type="match status" value="1"/>
</dbReference>
<dbReference type="InterPro" id="IPR004827">
    <property type="entry name" value="bZIP"/>
</dbReference>
<gene>
    <name evidence="4" type="ORF">SeMB42_g02838</name>
</gene>
<feature type="domain" description="BZIP" evidence="3">
    <location>
        <begin position="173"/>
        <end position="222"/>
    </location>
</feature>
<organism evidence="4 5">
    <name type="scientific">Synchytrium endobioticum</name>
    <dbReference type="NCBI Taxonomy" id="286115"/>
    <lineage>
        <taxon>Eukaryota</taxon>
        <taxon>Fungi</taxon>
        <taxon>Fungi incertae sedis</taxon>
        <taxon>Chytridiomycota</taxon>
        <taxon>Chytridiomycota incertae sedis</taxon>
        <taxon>Chytridiomycetes</taxon>
        <taxon>Synchytriales</taxon>
        <taxon>Synchytriaceae</taxon>
        <taxon>Synchytrium</taxon>
    </lineage>
</organism>
<dbReference type="VEuPathDB" id="FungiDB:SeMB42_g02838"/>
<proteinExistence type="predicted"/>
<evidence type="ECO:0000256" key="2">
    <source>
        <dbReference type="SAM" id="MobiDB-lite"/>
    </source>
</evidence>
<feature type="compositionally biased region" description="Basic and acidic residues" evidence="2">
    <location>
        <begin position="36"/>
        <end position="47"/>
    </location>
</feature>
<feature type="compositionally biased region" description="Polar residues" evidence="2">
    <location>
        <begin position="257"/>
        <end position="268"/>
    </location>
</feature>
<comment type="caution">
    <text evidence="4">The sequence shown here is derived from an EMBL/GenBank/DDBJ whole genome shotgun (WGS) entry which is preliminary data.</text>
</comment>
<dbReference type="AlphaFoldDB" id="A0A507DB84"/>
<feature type="region of interest" description="Disordered" evidence="2">
    <location>
        <begin position="248"/>
        <end position="268"/>
    </location>
</feature>
<evidence type="ECO:0000313" key="4">
    <source>
        <dbReference type="EMBL" id="TPX48824.1"/>
    </source>
</evidence>
<protein>
    <recommendedName>
        <fullName evidence="3">BZIP domain-containing protein</fullName>
    </recommendedName>
</protein>